<evidence type="ECO:0000259" key="1">
    <source>
        <dbReference type="Pfam" id="PF04296"/>
    </source>
</evidence>
<dbReference type="Pfam" id="PF04296">
    <property type="entry name" value="YlxR"/>
    <property type="match status" value="1"/>
</dbReference>
<dbReference type="AlphaFoldDB" id="A0A841KWY2"/>
<organism evidence="2 3">
    <name type="scientific">Anaerosolibacter carboniphilus</name>
    <dbReference type="NCBI Taxonomy" id="1417629"/>
    <lineage>
        <taxon>Bacteria</taxon>
        <taxon>Bacillati</taxon>
        <taxon>Bacillota</taxon>
        <taxon>Clostridia</taxon>
        <taxon>Peptostreptococcales</taxon>
        <taxon>Thermotaleaceae</taxon>
        <taxon>Anaerosolibacter</taxon>
    </lineage>
</organism>
<dbReference type="InterPro" id="IPR035931">
    <property type="entry name" value="YlxR-like_sf"/>
</dbReference>
<feature type="domain" description="YlxR" evidence="1">
    <location>
        <begin position="9"/>
        <end position="82"/>
    </location>
</feature>
<dbReference type="SUPFAM" id="SSF64376">
    <property type="entry name" value="YlxR-like"/>
    <property type="match status" value="1"/>
</dbReference>
<dbReference type="NCBIfam" id="NF047356">
    <property type="entry name" value="RNA_bind_RnpM"/>
    <property type="match status" value="1"/>
</dbReference>
<dbReference type="CDD" id="cd00279">
    <property type="entry name" value="YlxR"/>
    <property type="match status" value="1"/>
</dbReference>
<dbReference type="PANTHER" id="PTHR34215">
    <property type="entry name" value="BLL0784 PROTEIN"/>
    <property type="match status" value="1"/>
</dbReference>
<dbReference type="Proteomes" id="UP000579281">
    <property type="component" value="Unassembled WGS sequence"/>
</dbReference>
<evidence type="ECO:0000313" key="3">
    <source>
        <dbReference type="Proteomes" id="UP000579281"/>
    </source>
</evidence>
<dbReference type="InterPro" id="IPR007393">
    <property type="entry name" value="YlxR_dom"/>
</dbReference>
<keyword evidence="3" id="KW-1185">Reference proteome</keyword>
<dbReference type="RefSeq" id="WP_184311053.1">
    <property type="nucleotide sequence ID" value="NZ_JACHEN010000015.1"/>
</dbReference>
<dbReference type="InterPro" id="IPR037465">
    <property type="entry name" value="YlxR"/>
</dbReference>
<gene>
    <name evidence="2" type="ORF">HNQ80_002622</name>
</gene>
<sequence>MKARKIPVRQCIGCMEGKPKKELIRIVRTPEGDIKIDKTGKAAGRGAYICDNVECLNKVQKKKALNRAFQQDVGDEIYNKLQEELRQDG</sequence>
<accession>A0A841KWY2</accession>
<proteinExistence type="predicted"/>
<evidence type="ECO:0000313" key="2">
    <source>
        <dbReference type="EMBL" id="MBB6216520.1"/>
    </source>
</evidence>
<dbReference type="Gene3D" id="3.30.1230.10">
    <property type="entry name" value="YlxR-like"/>
    <property type="match status" value="1"/>
</dbReference>
<name>A0A841KWY2_9FIRM</name>
<dbReference type="PANTHER" id="PTHR34215:SF1">
    <property type="entry name" value="YLXR DOMAIN-CONTAINING PROTEIN"/>
    <property type="match status" value="1"/>
</dbReference>
<dbReference type="EMBL" id="JACHEN010000015">
    <property type="protein sequence ID" value="MBB6216520.1"/>
    <property type="molecule type" value="Genomic_DNA"/>
</dbReference>
<comment type="caution">
    <text evidence="2">The sequence shown here is derived from an EMBL/GenBank/DDBJ whole genome shotgun (WGS) entry which is preliminary data.</text>
</comment>
<reference evidence="2 3" key="1">
    <citation type="submission" date="2020-08" db="EMBL/GenBank/DDBJ databases">
        <title>Genomic Encyclopedia of Type Strains, Phase IV (KMG-IV): sequencing the most valuable type-strain genomes for metagenomic binning, comparative biology and taxonomic classification.</title>
        <authorList>
            <person name="Goeker M."/>
        </authorList>
    </citation>
    <scope>NUCLEOTIDE SEQUENCE [LARGE SCALE GENOMIC DNA]</scope>
    <source>
        <strain evidence="2 3">DSM 103526</strain>
    </source>
</reference>
<protein>
    <recommendedName>
        <fullName evidence="1">YlxR domain-containing protein</fullName>
    </recommendedName>
</protein>